<dbReference type="Proteomes" id="UP001607302">
    <property type="component" value="Unassembled WGS sequence"/>
</dbReference>
<reference evidence="1 2" key="1">
    <citation type="journal article" date="2024" name="Ann. Entomol. Soc. Am.">
        <title>Genomic analyses of the southern and eastern yellowjacket wasps (Hymenoptera: Vespidae) reveal evolutionary signatures of social life.</title>
        <authorList>
            <person name="Catto M.A."/>
            <person name="Caine P.B."/>
            <person name="Orr S.E."/>
            <person name="Hunt B.G."/>
            <person name="Goodisman M.A.D."/>
        </authorList>
    </citation>
    <scope>NUCLEOTIDE SEQUENCE [LARGE SCALE GENOMIC DNA]</scope>
    <source>
        <strain evidence="1">233</strain>
        <tissue evidence="1">Head and thorax</tissue>
    </source>
</reference>
<accession>A0ABD2B2Y2</accession>
<organism evidence="1 2">
    <name type="scientific">Vespula squamosa</name>
    <name type="common">Southern yellow jacket</name>
    <name type="synonym">Wasp</name>
    <dbReference type="NCBI Taxonomy" id="30214"/>
    <lineage>
        <taxon>Eukaryota</taxon>
        <taxon>Metazoa</taxon>
        <taxon>Ecdysozoa</taxon>
        <taxon>Arthropoda</taxon>
        <taxon>Hexapoda</taxon>
        <taxon>Insecta</taxon>
        <taxon>Pterygota</taxon>
        <taxon>Neoptera</taxon>
        <taxon>Endopterygota</taxon>
        <taxon>Hymenoptera</taxon>
        <taxon>Apocrita</taxon>
        <taxon>Aculeata</taxon>
        <taxon>Vespoidea</taxon>
        <taxon>Vespidae</taxon>
        <taxon>Vespinae</taxon>
        <taxon>Vespula</taxon>
    </lineage>
</organism>
<dbReference type="PANTHER" id="PTHR14700:SF0">
    <property type="entry name" value="PENTATRICOPEPTIDE REPEAT-CONTAINING PROTEIN 2, MITOCHONDRIAL"/>
    <property type="match status" value="1"/>
</dbReference>
<evidence type="ECO:0000313" key="2">
    <source>
        <dbReference type="Proteomes" id="UP001607302"/>
    </source>
</evidence>
<name>A0ABD2B2Y2_VESSQ</name>
<evidence type="ECO:0008006" key="3">
    <source>
        <dbReference type="Google" id="ProtNLM"/>
    </source>
</evidence>
<protein>
    <recommendedName>
        <fullName evidence="3">Pentatricopeptide repeat-containing protein 2</fullName>
    </recommendedName>
</protein>
<dbReference type="InterPro" id="IPR034629">
    <property type="entry name" value="PTCD2"/>
</dbReference>
<dbReference type="EMBL" id="JAUDFV010000133">
    <property type="protein sequence ID" value="KAL2727092.1"/>
    <property type="molecule type" value="Genomic_DNA"/>
</dbReference>
<dbReference type="AlphaFoldDB" id="A0ABD2B2Y2"/>
<sequence>MALNLRFLRFNLPFIFKPIIRNTLSGTPCCQVNRFIFTNKSIGMNGYEYARSQMSEQFTNVEASFRAKMKDVVNDESSVIFTEDLKAMAHLVSNEAEDLDLFVKMIYKFNCQNKELRFGNYVFGPVIMRAFNYVDRPDIALSTFLDPNLISFFDQNMSYTALMTLLYNHKMYNEIRQVFDICKSRNVNNQFPRYPVIITAAACYQENTAESYNYLLNCWKELSTNNFPPIRKLVTFLAGLALKQDSPEIALELLSLIRTRYIDSRCLKILTYSKLKRFNDIIYLLKKSLEGNYKIKETYFSDVIETLEMDIENASEDIKSILTKLITLLKTQEYVQKETLESHLIAPVEYFPVKHSVLDQRRGVSVTSQRKRIVGLKDLI</sequence>
<comment type="caution">
    <text evidence="1">The sequence shown here is derived from an EMBL/GenBank/DDBJ whole genome shotgun (WGS) entry which is preliminary data.</text>
</comment>
<proteinExistence type="predicted"/>
<evidence type="ECO:0000313" key="1">
    <source>
        <dbReference type="EMBL" id="KAL2727092.1"/>
    </source>
</evidence>
<keyword evidence="2" id="KW-1185">Reference proteome</keyword>
<dbReference type="PANTHER" id="PTHR14700">
    <property type="entry name" value="PENTATRICOPEPTIDE REPEAT-CONTAINING PROTEIN 2, MITOCHONDRIAL"/>
    <property type="match status" value="1"/>
</dbReference>
<gene>
    <name evidence="1" type="ORF">V1478_007370</name>
</gene>